<protein>
    <recommendedName>
        <fullName evidence="1">site-specific DNA-methyltransferase (adenine-specific)</fullName>
        <ecNumber evidence="1">2.1.1.72</ecNumber>
    </recommendedName>
</protein>
<evidence type="ECO:0000256" key="2">
    <source>
        <dbReference type="ARBA" id="ARBA00022603"/>
    </source>
</evidence>
<organism evidence="5 6">
    <name type="scientific">Nannocystis pusilla</name>
    <dbReference type="NCBI Taxonomy" id="889268"/>
    <lineage>
        <taxon>Bacteria</taxon>
        <taxon>Pseudomonadati</taxon>
        <taxon>Myxococcota</taxon>
        <taxon>Polyangia</taxon>
        <taxon>Nannocystales</taxon>
        <taxon>Nannocystaceae</taxon>
        <taxon>Nannocystis</taxon>
    </lineage>
</organism>
<dbReference type="PANTHER" id="PTHR33841:SF1">
    <property type="entry name" value="DNA METHYLTRANSFERASE A"/>
    <property type="match status" value="1"/>
</dbReference>
<evidence type="ECO:0000256" key="3">
    <source>
        <dbReference type="ARBA" id="ARBA00022679"/>
    </source>
</evidence>
<evidence type="ECO:0000313" key="6">
    <source>
        <dbReference type="Proteomes" id="UP001150924"/>
    </source>
</evidence>
<dbReference type="InterPro" id="IPR029063">
    <property type="entry name" value="SAM-dependent_MTases_sf"/>
</dbReference>
<accession>A0A9X3ET00</accession>
<reference evidence="5" key="1">
    <citation type="submission" date="2022-11" db="EMBL/GenBank/DDBJ databases">
        <title>Minimal conservation of predation-associated metabolite biosynthetic gene clusters underscores biosynthetic potential of Myxococcota including descriptions for ten novel species: Archangium lansinium sp. nov., Myxococcus landrumus sp. nov., Nannocystis bai.</title>
        <authorList>
            <person name="Ahearne A."/>
            <person name="Stevens C."/>
            <person name="Phillips K."/>
        </authorList>
    </citation>
    <scope>NUCLEOTIDE SEQUENCE</scope>
    <source>
        <strain evidence="5">Na p29</strain>
    </source>
</reference>
<dbReference type="EC" id="2.1.1.72" evidence="1"/>
<name>A0A9X3ET00_9BACT</name>
<dbReference type="SUPFAM" id="SSF53335">
    <property type="entry name" value="S-adenosyl-L-methionine-dependent methyltransferases"/>
    <property type="match status" value="1"/>
</dbReference>
<dbReference type="EMBL" id="JAPNKE010000002">
    <property type="protein sequence ID" value="MCY1009722.1"/>
    <property type="molecule type" value="Genomic_DNA"/>
</dbReference>
<evidence type="ECO:0000256" key="1">
    <source>
        <dbReference type="ARBA" id="ARBA00011900"/>
    </source>
</evidence>
<evidence type="ECO:0000313" key="5">
    <source>
        <dbReference type="EMBL" id="MCY1009722.1"/>
    </source>
</evidence>
<dbReference type="GO" id="GO:0009007">
    <property type="term" value="F:site-specific DNA-methyltransferase (adenine-specific) activity"/>
    <property type="evidence" value="ECO:0007669"/>
    <property type="project" value="UniProtKB-EC"/>
</dbReference>
<dbReference type="GO" id="GO:0032259">
    <property type="term" value="P:methylation"/>
    <property type="evidence" value="ECO:0007669"/>
    <property type="project" value="UniProtKB-KW"/>
</dbReference>
<dbReference type="InterPro" id="IPR050953">
    <property type="entry name" value="N4_N6_ade-DNA_methylase"/>
</dbReference>
<evidence type="ECO:0000256" key="4">
    <source>
        <dbReference type="ARBA" id="ARBA00047942"/>
    </source>
</evidence>
<dbReference type="RefSeq" id="WP_267772397.1">
    <property type="nucleotide sequence ID" value="NZ_JAPNKE010000002.1"/>
</dbReference>
<keyword evidence="3" id="KW-0808">Transferase</keyword>
<comment type="caution">
    <text evidence="5">The sequence shown here is derived from an EMBL/GenBank/DDBJ whole genome shotgun (WGS) entry which is preliminary data.</text>
</comment>
<dbReference type="PANTHER" id="PTHR33841">
    <property type="entry name" value="DNA METHYLTRANSFERASE YEEA-RELATED"/>
    <property type="match status" value="1"/>
</dbReference>
<dbReference type="Proteomes" id="UP001150924">
    <property type="component" value="Unassembled WGS sequence"/>
</dbReference>
<sequence>MDYWCALWFWPIDQVDALPTREQWLTDVEQLLATDDLDRGPASPALAVARRVAREQRFFHWEVAFPEVFAAGGMDIVLGNPPWTKVVWEEAGVLAELQPRLGIDRSAATVSPAERQRLLADPAARGLYFRELTTDVGTRNFLGSRLYALLGGTASNLYKAFLVRAWSLAGPRAVVGLFHQTGVFDDPAGGPLRAELHRRLRFAARFQNKLMLFPEVLHTRPYAFTICAGRRDDPEFRYLANLYHPRTIDACLEHDGSGEVPGIKDDDGAWDLRGHRDRLVRVDADALALFRAVFDAPDTPLAEARLPIVHSATLLAILRKFAAAPRRMLDLADDYTVSEHFHETYQQQDGTIRRATRRPDDLAQWIVSGPHYYVATPLARDPNEACRSHMDYTTIDLTAIAPDFLPRTNYLPACAADEYAARSPRWRDVPLAARHRWIGRKMLSPSGERTLISAVLPPGPAHIGASVSLACRDDATTVHFAGLTASLPYDFWLKITGKSNLSNDVIKFLPLPAAGRAAIVLRTLLLNCLTEHYTGLWRDLFVEAFRRDGFASADPRLPALVNLGPRWTPDTPLRTPFARRQALVELDVLAALALGLSLAELLAIYRLQFAVLQQNERGTWYDRRGKVVFSDNVLLADLGLGRRQWQPIADARAGDALPPWARDAQGPYIPPFDRCDREADLRRAYEHFAARL</sequence>
<comment type="catalytic activity">
    <reaction evidence="4">
        <text>a 2'-deoxyadenosine in DNA + S-adenosyl-L-methionine = an N(6)-methyl-2'-deoxyadenosine in DNA + S-adenosyl-L-homocysteine + H(+)</text>
        <dbReference type="Rhea" id="RHEA:15197"/>
        <dbReference type="Rhea" id="RHEA-COMP:12418"/>
        <dbReference type="Rhea" id="RHEA-COMP:12419"/>
        <dbReference type="ChEBI" id="CHEBI:15378"/>
        <dbReference type="ChEBI" id="CHEBI:57856"/>
        <dbReference type="ChEBI" id="CHEBI:59789"/>
        <dbReference type="ChEBI" id="CHEBI:90615"/>
        <dbReference type="ChEBI" id="CHEBI:90616"/>
        <dbReference type="EC" id="2.1.1.72"/>
    </reaction>
</comment>
<gene>
    <name evidence="5" type="ORF">OV079_29990</name>
</gene>
<dbReference type="AlphaFoldDB" id="A0A9X3ET00"/>
<keyword evidence="6" id="KW-1185">Reference proteome</keyword>
<keyword evidence="2" id="KW-0489">Methyltransferase</keyword>
<proteinExistence type="predicted"/>
<dbReference type="Gene3D" id="3.40.50.150">
    <property type="entry name" value="Vaccinia Virus protein VP39"/>
    <property type="match status" value="1"/>
</dbReference>